<proteinExistence type="predicted"/>
<protein>
    <submittedName>
        <fullName evidence="1">Uncharacterized protein</fullName>
    </submittedName>
</protein>
<reference evidence="1" key="2">
    <citation type="journal article" date="2024" name="Plant">
        <title>Genomic evolution and insights into agronomic trait innovations of Sesamum species.</title>
        <authorList>
            <person name="Miao H."/>
            <person name="Wang L."/>
            <person name="Qu L."/>
            <person name="Liu H."/>
            <person name="Sun Y."/>
            <person name="Le M."/>
            <person name="Wang Q."/>
            <person name="Wei S."/>
            <person name="Zheng Y."/>
            <person name="Lin W."/>
            <person name="Duan Y."/>
            <person name="Cao H."/>
            <person name="Xiong S."/>
            <person name="Wang X."/>
            <person name="Wei L."/>
            <person name="Li C."/>
            <person name="Ma Q."/>
            <person name="Ju M."/>
            <person name="Zhao R."/>
            <person name="Li G."/>
            <person name="Mu C."/>
            <person name="Tian Q."/>
            <person name="Mei H."/>
            <person name="Zhang T."/>
            <person name="Gao T."/>
            <person name="Zhang H."/>
        </authorList>
    </citation>
    <scope>NUCLEOTIDE SEQUENCE</scope>
    <source>
        <strain evidence="1">KEN1</strain>
    </source>
</reference>
<dbReference type="PANTHER" id="PTHR47443">
    <property type="entry name" value="ACYL-COA N-ACYLTRANSFERASES (NAT) SUPERFAMILY PROTEIN"/>
    <property type="match status" value="1"/>
</dbReference>
<sequence>MQTIPSITTVVNISSSRISLNPPSQNQESETPGLFSTFQDFSVMKFPHLPSAPLPDQACRASQVAELFPTTSPEIVVREARIDDCWEVAETHCKSFFPEYSFPLDFVLRFDRLIGMLFGFSTPRAAKELASLLPVD</sequence>
<comment type="caution">
    <text evidence="1">The sequence shown here is derived from an EMBL/GenBank/DDBJ whole genome shotgun (WGS) entry which is preliminary data.</text>
</comment>
<dbReference type="AlphaFoldDB" id="A0AAW2XDS3"/>
<reference evidence="1" key="1">
    <citation type="submission" date="2020-06" db="EMBL/GenBank/DDBJ databases">
        <authorList>
            <person name="Li T."/>
            <person name="Hu X."/>
            <person name="Zhang T."/>
            <person name="Song X."/>
            <person name="Zhang H."/>
            <person name="Dai N."/>
            <person name="Sheng W."/>
            <person name="Hou X."/>
            <person name="Wei L."/>
        </authorList>
    </citation>
    <scope>NUCLEOTIDE SEQUENCE</scope>
    <source>
        <strain evidence="1">KEN1</strain>
        <tissue evidence="1">Leaf</tissue>
    </source>
</reference>
<dbReference type="PANTHER" id="PTHR47443:SF3">
    <property type="entry name" value="GCN5-RELATED N-ACETYLTRANSFERASE 4, CHLOROPLASTIC"/>
    <property type="match status" value="1"/>
</dbReference>
<dbReference type="GO" id="GO:0008080">
    <property type="term" value="F:N-acetyltransferase activity"/>
    <property type="evidence" value="ECO:0007669"/>
    <property type="project" value="TreeGrafter"/>
</dbReference>
<accession>A0AAW2XDS3</accession>
<dbReference type="EMBL" id="JACGWN010000004">
    <property type="protein sequence ID" value="KAL0452158.1"/>
    <property type="molecule type" value="Genomic_DNA"/>
</dbReference>
<evidence type="ECO:0000313" key="1">
    <source>
        <dbReference type="EMBL" id="KAL0452158.1"/>
    </source>
</evidence>
<dbReference type="GO" id="GO:0009507">
    <property type="term" value="C:chloroplast"/>
    <property type="evidence" value="ECO:0007669"/>
    <property type="project" value="TreeGrafter"/>
</dbReference>
<gene>
    <name evidence="1" type="ORF">Slati_1193900</name>
</gene>
<organism evidence="1">
    <name type="scientific">Sesamum latifolium</name>
    <dbReference type="NCBI Taxonomy" id="2727402"/>
    <lineage>
        <taxon>Eukaryota</taxon>
        <taxon>Viridiplantae</taxon>
        <taxon>Streptophyta</taxon>
        <taxon>Embryophyta</taxon>
        <taxon>Tracheophyta</taxon>
        <taxon>Spermatophyta</taxon>
        <taxon>Magnoliopsida</taxon>
        <taxon>eudicotyledons</taxon>
        <taxon>Gunneridae</taxon>
        <taxon>Pentapetalae</taxon>
        <taxon>asterids</taxon>
        <taxon>lamiids</taxon>
        <taxon>Lamiales</taxon>
        <taxon>Pedaliaceae</taxon>
        <taxon>Sesamum</taxon>
    </lineage>
</organism>
<name>A0AAW2XDS3_9LAMI</name>